<dbReference type="GO" id="GO:0005829">
    <property type="term" value="C:cytosol"/>
    <property type="evidence" value="ECO:0007669"/>
    <property type="project" value="TreeGrafter"/>
</dbReference>
<dbReference type="InterPro" id="IPR005913">
    <property type="entry name" value="dTDP_dehydrorham_reduct"/>
</dbReference>
<dbReference type="UniPathway" id="UPA00124"/>
<dbReference type="CDD" id="cd05254">
    <property type="entry name" value="dTDP_HR_like_SDR_e"/>
    <property type="match status" value="1"/>
</dbReference>
<dbReference type="PANTHER" id="PTHR10491:SF4">
    <property type="entry name" value="METHIONINE ADENOSYLTRANSFERASE 2 SUBUNIT BETA"/>
    <property type="match status" value="1"/>
</dbReference>
<dbReference type="InterPro" id="IPR036291">
    <property type="entry name" value="NAD(P)-bd_dom_sf"/>
</dbReference>
<proteinExistence type="inferred from homology"/>
<dbReference type="Pfam" id="PF04321">
    <property type="entry name" value="RmlD_sub_bind"/>
    <property type="match status" value="1"/>
</dbReference>
<dbReference type="EMBL" id="SLWU01000022">
    <property type="protein sequence ID" value="TCO60254.1"/>
    <property type="molecule type" value="Genomic_DNA"/>
</dbReference>
<keyword evidence="2" id="KW-0560">Oxidoreductase</keyword>
<dbReference type="FunFam" id="3.40.50.720:FF:000159">
    <property type="entry name" value="dTDP-4-dehydrorhamnose reductase"/>
    <property type="match status" value="1"/>
</dbReference>
<accession>A0A4R2JLY3</accession>
<gene>
    <name evidence="4" type="ORF">EV203_12238</name>
</gene>
<organism evidence="4 5">
    <name type="scientific">Caldanaerobacter subterraneus</name>
    <dbReference type="NCBI Taxonomy" id="911092"/>
    <lineage>
        <taxon>Bacteria</taxon>
        <taxon>Bacillati</taxon>
        <taxon>Bacillota</taxon>
        <taxon>Clostridia</taxon>
        <taxon>Thermoanaerobacterales</taxon>
        <taxon>Thermoanaerobacteraceae</taxon>
        <taxon>Caldanaerobacter</taxon>
    </lineage>
</organism>
<dbReference type="PANTHER" id="PTHR10491">
    <property type="entry name" value="DTDP-4-DEHYDRORHAMNOSE REDUCTASE"/>
    <property type="match status" value="1"/>
</dbReference>
<keyword evidence="2" id="KW-0521">NADP</keyword>
<dbReference type="RefSeq" id="WP_132040409.1">
    <property type="nucleotide sequence ID" value="NZ_SLWU01000022.1"/>
</dbReference>
<dbReference type="GO" id="GO:0008831">
    <property type="term" value="F:dTDP-4-dehydrorhamnose reductase activity"/>
    <property type="evidence" value="ECO:0007669"/>
    <property type="project" value="UniProtKB-EC"/>
</dbReference>
<dbReference type="GO" id="GO:0019305">
    <property type="term" value="P:dTDP-rhamnose biosynthetic process"/>
    <property type="evidence" value="ECO:0007669"/>
    <property type="project" value="UniProtKB-UniPathway"/>
</dbReference>
<reference evidence="4 5" key="1">
    <citation type="submission" date="2019-03" db="EMBL/GenBank/DDBJ databases">
        <title>Genomic Encyclopedia of Type Strains, Phase IV (KMG-IV): sequencing the most valuable type-strain genomes for metagenomic binning, comparative biology and taxonomic classification.</title>
        <authorList>
            <person name="Goeker M."/>
        </authorList>
    </citation>
    <scope>NUCLEOTIDE SEQUENCE [LARGE SCALE GENOMIC DNA]</scope>
    <source>
        <strain evidence="4 5">DSM 13054</strain>
    </source>
</reference>
<dbReference type="AlphaFoldDB" id="A0A4R2JLY3"/>
<evidence type="ECO:0000256" key="1">
    <source>
        <dbReference type="ARBA" id="ARBA00010944"/>
    </source>
</evidence>
<comment type="similarity">
    <text evidence="1 2">Belongs to the dTDP-4-dehydrorhamnose reductase family.</text>
</comment>
<evidence type="ECO:0000256" key="2">
    <source>
        <dbReference type="RuleBase" id="RU364082"/>
    </source>
</evidence>
<comment type="function">
    <text evidence="2">Catalyzes the reduction of dTDP-6-deoxy-L-lyxo-4-hexulose to yield dTDP-L-rhamnose.</text>
</comment>
<dbReference type="InterPro" id="IPR029903">
    <property type="entry name" value="RmlD-like-bd"/>
</dbReference>
<comment type="pathway">
    <text evidence="2">Carbohydrate biosynthesis; dTDP-L-rhamnose biosynthesis.</text>
</comment>
<dbReference type="Proteomes" id="UP000294886">
    <property type="component" value="Unassembled WGS sequence"/>
</dbReference>
<dbReference type="NCBIfam" id="TIGR01214">
    <property type="entry name" value="rmlD"/>
    <property type="match status" value="1"/>
</dbReference>
<protein>
    <recommendedName>
        <fullName evidence="2">dTDP-4-dehydrorhamnose reductase</fullName>
        <ecNumber evidence="2">1.1.1.133</ecNumber>
    </recommendedName>
</protein>
<evidence type="ECO:0000259" key="3">
    <source>
        <dbReference type="Pfam" id="PF04321"/>
    </source>
</evidence>
<feature type="domain" description="RmlD-like substrate binding" evidence="3">
    <location>
        <begin position="1"/>
        <end position="292"/>
    </location>
</feature>
<dbReference type="Gene3D" id="3.40.50.720">
    <property type="entry name" value="NAD(P)-binding Rossmann-like Domain"/>
    <property type="match status" value="1"/>
</dbReference>
<dbReference type="SUPFAM" id="SSF51735">
    <property type="entry name" value="NAD(P)-binding Rossmann-fold domains"/>
    <property type="match status" value="1"/>
</dbReference>
<name>A0A4R2JLY3_9THEO</name>
<dbReference type="EC" id="1.1.1.133" evidence="2"/>
<sequence length="303" mass="34573">MKILITGARGQLALQLRSIIEKGRSEIGEIDPIYKEAVIKYTSHDELDITDLTSVLRFVDEYRPDIIINCAAYTNVDKCESDIDTAFKVNAIGPRNLAIAAQRVGAKLLHVSTDYVFNGTGDIPFREYDIPQPINVYGKTKFLGEQYVREFCDRYFIVRTAWLYGKYGKNFVYTILKAAKEKEYLEVVNDQKGNPTNAEDLAHHILKLVLTEEYGIYHCTGKGKCSWYDFACKIVEYAGINCTVVPITSDKINRPAKRPFYSSLDNMMLRCTIGDEMRNWEDALKAFIDDFKNTGQEDLYGKV</sequence>
<evidence type="ECO:0000313" key="4">
    <source>
        <dbReference type="EMBL" id="TCO60254.1"/>
    </source>
</evidence>
<dbReference type="Gene3D" id="3.90.25.10">
    <property type="entry name" value="UDP-galactose 4-epimerase, domain 1"/>
    <property type="match status" value="1"/>
</dbReference>
<comment type="caution">
    <text evidence="4">The sequence shown here is derived from an EMBL/GenBank/DDBJ whole genome shotgun (WGS) entry which is preliminary data.</text>
</comment>
<evidence type="ECO:0000313" key="5">
    <source>
        <dbReference type="Proteomes" id="UP000294886"/>
    </source>
</evidence>